<keyword evidence="3" id="KW-1185">Reference proteome</keyword>
<evidence type="ECO:0000313" key="3">
    <source>
        <dbReference type="Proteomes" id="UP001153365"/>
    </source>
</evidence>
<dbReference type="InterPro" id="IPR037239">
    <property type="entry name" value="OSBP_sf"/>
</dbReference>
<comment type="caution">
    <text evidence="2">The sequence shown here is derived from an EMBL/GenBank/DDBJ whole genome shotgun (WGS) entry which is preliminary data.</text>
</comment>
<evidence type="ECO:0000313" key="2">
    <source>
        <dbReference type="EMBL" id="CAH7671500.1"/>
    </source>
</evidence>
<dbReference type="SUPFAM" id="SSF144000">
    <property type="entry name" value="Oxysterol-binding protein-like"/>
    <property type="match status" value="1"/>
</dbReference>
<gene>
    <name evidence="2" type="ORF">PPACK8108_LOCUS6279</name>
</gene>
<protein>
    <submittedName>
        <fullName evidence="2">Uncharacterized protein</fullName>
    </submittedName>
</protein>
<dbReference type="GO" id="GO:0008289">
    <property type="term" value="F:lipid binding"/>
    <property type="evidence" value="ECO:0007669"/>
    <property type="project" value="InterPro"/>
</dbReference>
<dbReference type="Pfam" id="PF01237">
    <property type="entry name" value="Oxysterol_BP"/>
    <property type="match status" value="1"/>
</dbReference>
<evidence type="ECO:0000256" key="1">
    <source>
        <dbReference type="ARBA" id="ARBA00008842"/>
    </source>
</evidence>
<proteinExistence type="inferred from homology"/>
<name>A0AAV0ASA0_PHAPC</name>
<organism evidence="2 3">
    <name type="scientific">Phakopsora pachyrhizi</name>
    <name type="common">Asian soybean rust disease fungus</name>
    <dbReference type="NCBI Taxonomy" id="170000"/>
    <lineage>
        <taxon>Eukaryota</taxon>
        <taxon>Fungi</taxon>
        <taxon>Dikarya</taxon>
        <taxon>Basidiomycota</taxon>
        <taxon>Pucciniomycotina</taxon>
        <taxon>Pucciniomycetes</taxon>
        <taxon>Pucciniales</taxon>
        <taxon>Phakopsoraceae</taxon>
        <taxon>Phakopsora</taxon>
    </lineage>
</organism>
<dbReference type="InterPro" id="IPR000648">
    <property type="entry name" value="Oxysterol-bd"/>
</dbReference>
<reference evidence="2" key="1">
    <citation type="submission" date="2022-06" db="EMBL/GenBank/DDBJ databases">
        <authorList>
            <consortium name="SYNGENTA / RWTH Aachen University"/>
        </authorList>
    </citation>
    <scope>NUCLEOTIDE SEQUENCE</scope>
</reference>
<sequence length="101" mass="11295">MEGNSKLLFGDCKEDGVYKITMPNIYAPVILFGKMILEFGDESKVQNETNQIFCAVKFKTKGFLGVNTMPLEGKLDIRVDLTKGKTELMFNASKGHTVEQN</sequence>
<dbReference type="Gene3D" id="2.40.160.120">
    <property type="match status" value="1"/>
</dbReference>
<comment type="similarity">
    <text evidence="1">Belongs to the OSBP family.</text>
</comment>
<accession>A0AAV0ASA0</accession>
<dbReference type="Proteomes" id="UP001153365">
    <property type="component" value="Unassembled WGS sequence"/>
</dbReference>
<dbReference type="AlphaFoldDB" id="A0AAV0ASA0"/>
<dbReference type="EMBL" id="CALTRL010001201">
    <property type="protein sequence ID" value="CAH7671500.1"/>
    <property type="molecule type" value="Genomic_DNA"/>
</dbReference>